<dbReference type="GO" id="GO:0003743">
    <property type="term" value="F:translation initiation factor activity"/>
    <property type="evidence" value="ECO:0007669"/>
    <property type="project" value="UniProtKB-UniRule"/>
</dbReference>
<keyword evidence="8" id="KW-1185">Reference proteome</keyword>
<dbReference type="Gene3D" id="3.10.20.80">
    <property type="entry name" value="Translation initiation factor 3 (IF-3), N-terminal domain"/>
    <property type="match status" value="1"/>
</dbReference>
<dbReference type="GO" id="GO:0032790">
    <property type="term" value="P:ribosome disassembly"/>
    <property type="evidence" value="ECO:0007669"/>
    <property type="project" value="TreeGrafter"/>
</dbReference>
<dbReference type="EMBL" id="NHRJ02000001">
    <property type="protein sequence ID" value="PZE22783.1"/>
    <property type="molecule type" value="Genomic_DNA"/>
</dbReference>
<dbReference type="Gene3D" id="3.30.110.10">
    <property type="entry name" value="Translation initiation factor 3 (IF-3), C-terminal domain"/>
    <property type="match status" value="1"/>
</dbReference>
<evidence type="ECO:0000256" key="2">
    <source>
        <dbReference type="ARBA" id="ARBA00022540"/>
    </source>
</evidence>
<dbReference type="Pfam" id="PF05198">
    <property type="entry name" value="IF3_N"/>
    <property type="match status" value="1"/>
</dbReference>
<dbReference type="InterPro" id="IPR019815">
    <property type="entry name" value="Translation_initiation_fac_3_C"/>
</dbReference>
<accession>A0A2W1NW63</accession>
<dbReference type="PANTHER" id="PTHR10938:SF0">
    <property type="entry name" value="TRANSLATION INITIATION FACTOR IF-3, MITOCHONDRIAL"/>
    <property type="match status" value="1"/>
</dbReference>
<dbReference type="NCBIfam" id="TIGR00168">
    <property type="entry name" value="infC"/>
    <property type="match status" value="1"/>
</dbReference>
<dbReference type="Proteomes" id="UP000214746">
    <property type="component" value="Unassembled WGS sequence"/>
</dbReference>
<dbReference type="RefSeq" id="WP_089198551.1">
    <property type="nucleotide sequence ID" value="NZ_NHRJ02000001.1"/>
</dbReference>
<dbReference type="AlphaFoldDB" id="A0A2W1NW63"/>
<gene>
    <name evidence="7" type="primary">infC</name>
    <name evidence="7" type="ORF">CBW46_003200</name>
</gene>
<evidence type="ECO:0000259" key="5">
    <source>
        <dbReference type="Pfam" id="PF00707"/>
    </source>
</evidence>
<dbReference type="InterPro" id="IPR001288">
    <property type="entry name" value="Translation_initiation_fac_3"/>
</dbReference>
<dbReference type="PANTHER" id="PTHR10938">
    <property type="entry name" value="TRANSLATION INITIATION FACTOR IF-3"/>
    <property type="match status" value="1"/>
</dbReference>
<evidence type="ECO:0000313" key="7">
    <source>
        <dbReference type="EMBL" id="PZE22783.1"/>
    </source>
</evidence>
<reference evidence="7" key="1">
    <citation type="submission" date="2018-06" db="EMBL/GenBank/DDBJ databases">
        <title>Paenibacillus xerothermodurans sp. nov. an extremely dry heat resistant spore forming bacterium isolated from the soil of Cape Canaveral, Florida.</title>
        <authorList>
            <person name="Seuylemezian A."/>
            <person name="Kaur N."/>
            <person name="Patil P."/>
            <person name="Patil P."/>
            <person name="Mayilraj S."/>
            <person name="Vaishampayan P."/>
        </authorList>
    </citation>
    <scope>NUCLEOTIDE SEQUENCE [LARGE SCALE GENOMIC DNA]</scope>
    <source>
        <strain evidence="7">ATCC 27380</strain>
    </source>
</reference>
<proteinExistence type="inferred from homology"/>
<evidence type="ECO:0000256" key="3">
    <source>
        <dbReference type="ARBA" id="ARBA00022917"/>
    </source>
</evidence>
<comment type="similarity">
    <text evidence="1">Belongs to the IF-3 family.</text>
</comment>
<dbReference type="GO" id="GO:0043022">
    <property type="term" value="F:ribosome binding"/>
    <property type="evidence" value="ECO:0007669"/>
    <property type="project" value="TreeGrafter"/>
</dbReference>
<keyword evidence="3" id="KW-0648">Protein biosynthesis</keyword>
<evidence type="ECO:0000256" key="1">
    <source>
        <dbReference type="ARBA" id="ARBA00005439"/>
    </source>
</evidence>
<name>A0A2W1NW63_PAEXE</name>
<dbReference type="SUPFAM" id="SSF55200">
    <property type="entry name" value="Translation initiation factor IF3, C-terminal domain"/>
    <property type="match status" value="1"/>
</dbReference>
<dbReference type="GO" id="GO:0005737">
    <property type="term" value="C:cytoplasm"/>
    <property type="evidence" value="ECO:0007669"/>
    <property type="project" value="UniProtKB-ARBA"/>
</dbReference>
<evidence type="ECO:0000256" key="4">
    <source>
        <dbReference type="NCBIfam" id="TIGR00168"/>
    </source>
</evidence>
<evidence type="ECO:0000313" key="8">
    <source>
        <dbReference type="Proteomes" id="UP000214746"/>
    </source>
</evidence>
<dbReference type="InterPro" id="IPR036787">
    <property type="entry name" value="T_IF-3_N_sf"/>
</dbReference>
<dbReference type="SUPFAM" id="SSF54364">
    <property type="entry name" value="Translation initiation factor IF3, N-terminal domain"/>
    <property type="match status" value="1"/>
</dbReference>
<sequence length="162" mass="17720">MLLINEKIKAAEVHLTGLQEEDLGVVARDEALALAKRMKADLVCTSLMSSPPPCKLVARGTASQTLLQEKRKAKKEAPAKEKEIRLSANIEDHDYGTKKSQAEKSLAAGHSVRLVVRLQAKEGQKAKELLERMLRDLSGCGREESGIQLSGKQAVVKVNPLR</sequence>
<feature type="domain" description="Translation initiation factor 3 N-terminal" evidence="6">
    <location>
        <begin position="4"/>
        <end position="73"/>
    </location>
</feature>
<comment type="caution">
    <text evidence="7">The sequence shown here is derived from an EMBL/GenBank/DDBJ whole genome shotgun (WGS) entry which is preliminary data.</text>
</comment>
<dbReference type="Pfam" id="PF00707">
    <property type="entry name" value="IF3_C"/>
    <property type="match status" value="1"/>
</dbReference>
<dbReference type="InterPro" id="IPR036788">
    <property type="entry name" value="T_IF-3_C_sf"/>
</dbReference>
<organism evidence="7 8">
    <name type="scientific">Paenibacillus xerothermodurans</name>
    <dbReference type="NCBI Taxonomy" id="1977292"/>
    <lineage>
        <taxon>Bacteria</taxon>
        <taxon>Bacillati</taxon>
        <taxon>Bacillota</taxon>
        <taxon>Bacilli</taxon>
        <taxon>Bacillales</taxon>
        <taxon>Paenibacillaceae</taxon>
        <taxon>Paenibacillus</taxon>
    </lineage>
</organism>
<dbReference type="OrthoDB" id="2899239at2"/>
<dbReference type="InterPro" id="IPR019814">
    <property type="entry name" value="Translation_initiation_fac_3_N"/>
</dbReference>
<evidence type="ECO:0000259" key="6">
    <source>
        <dbReference type="Pfam" id="PF05198"/>
    </source>
</evidence>
<protein>
    <recommendedName>
        <fullName evidence="4">Translation initiation factor IF-3</fullName>
    </recommendedName>
</protein>
<feature type="domain" description="Translation initiation factor 3 C-terminal" evidence="5">
    <location>
        <begin position="82"/>
        <end position="160"/>
    </location>
</feature>
<keyword evidence="2 7" id="KW-0396">Initiation factor</keyword>